<dbReference type="Proteomes" id="UP000325286">
    <property type="component" value="Chromosome"/>
</dbReference>
<dbReference type="PANTHER" id="PTHR36135:SF1">
    <property type="entry name" value="FIBROUS SHEATH CABYR-BINDING PROTEIN"/>
    <property type="match status" value="1"/>
</dbReference>
<name>A0A5B9QQR1_9BACT</name>
<dbReference type="Gene3D" id="2.130.10.10">
    <property type="entry name" value="YVTN repeat-like/Quinoprotein amine dehydrogenase"/>
    <property type="match status" value="1"/>
</dbReference>
<keyword evidence="5" id="KW-1185">Reference proteome</keyword>
<reference evidence="4 5" key="1">
    <citation type="submission" date="2019-08" db="EMBL/GenBank/DDBJ databases">
        <title>Deep-cultivation of Planctomycetes and their phenomic and genomic characterization uncovers novel biology.</title>
        <authorList>
            <person name="Wiegand S."/>
            <person name="Jogler M."/>
            <person name="Boedeker C."/>
            <person name="Pinto D."/>
            <person name="Vollmers J."/>
            <person name="Rivas-Marin E."/>
            <person name="Kohn T."/>
            <person name="Peeters S.H."/>
            <person name="Heuer A."/>
            <person name="Rast P."/>
            <person name="Oberbeckmann S."/>
            <person name="Bunk B."/>
            <person name="Jeske O."/>
            <person name="Meyerdierks A."/>
            <person name="Storesund J.E."/>
            <person name="Kallscheuer N."/>
            <person name="Luecker S."/>
            <person name="Lage O.M."/>
            <person name="Pohl T."/>
            <person name="Merkel B.J."/>
            <person name="Hornburger P."/>
            <person name="Mueller R.-W."/>
            <person name="Bruemmer F."/>
            <person name="Labrenz M."/>
            <person name="Spormann A.M."/>
            <person name="Op den Camp H."/>
            <person name="Overmann J."/>
            <person name="Amann R."/>
            <person name="Jetten M.S.M."/>
            <person name="Mascher T."/>
            <person name="Medema M.H."/>
            <person name="Devos D.P."/>
            <person name="Kaster A.-K."/>
            <person name="Ovreas L."/>
            <person name="Rohde M."/>
            <person name="Galperin M.Y."/>
            <person name="Jogler C."/>
        </authorList>
    </citation>
    <scope>NUCLEOTIDE SEQUENCE [LARGE SCALE GENOMIC DNA]</scope>
    <source>
        <strain evidence="4 5">UC8</strain>
    </source>
</reference>
<evidence type="ECO:0000256" key="1">
    <source>
        <dbReference type="PROSITE-ProRule" id="PRU00221"/>
    </source>
</evidence>
<evidence type="ECO:0000256" key="3">
    <source>
        <dbReference type="SAM" id="SignalP"/>
    </source>
</evidence>
<feature type="compositionally biased region" description="Basic and acidic residues" evidence="2">
    <location>
        <begin position="325"/>
        <end position="403"/>
    </location>
</feature>
<feature type="region of interest" description="Disordered" evidence="2">
    <location>
        <begin position="316"/>
        <end position="403"/>
    </location>
</feature>
<organism evidence="4 5">
    <name type="scientific">Roseimaritima ulvae</name>
    <dbReference type="NCBI Taxonomy" id="980254"/>
    <lineage>
        <taxon>Bacteria</taxon>
        <taxon>Pseudomonadati</taxon>
        <taxon>Planctomycetota</taxon>
        <taxon>Planctomycetia</taxon>
        <taxon>Pirellulales</taxon>
        <taxon>Pirellulaceae</taxon>
        <taxon>Roseimaritima</taxon>
    </lineage>
</organism>
<dbReference type="RefSeq" id="WP_238388739.1">
    <property type="nucleotide sequence ID" value="NZ_CP042914.1"/>
</dbReference>
<accession>A0A5B9QQR1</accession>
<dbReference type="SUPFAM" id="SSF69322">
    <property type="entry name" value="Tricorn protease domain 2"/>
    <property type="match status" value="1"/>
</dbReference>
<dbReference type="GO" id="GO:0005509">
    <property type="term" value="F:calcium ion binding"/>
    <property type="evidence" value="ECO:0007669"/>
    <property type="project" value="InterPro"/>
</dbReference>
<evidence type="ECO:0000313" key="4">
    <source>
        <dbReference type="EMBL" id="QEG39980.1"/>
    </source>
</evidence>
<dbReference type="SMART" id="SM00320">
    <property type="entry name" value="WD40"/>
    <property type="match status" value="4"/>
</dbReference>
<dbReference type="EMBL" id="CP042914">
    <property type="protein sequence ID" value="QEG39980.1"/>
    <property type="molecule type" value="Genomic_DNA"/>
</dbReference>
<proteinExistence type="predicted"/>
<sequence length="403" mass="43371" precursor="true">MKRNVLSVLLAGLIGLLTLPHRGVAEDAADESQQDGWWVTSITSVGDGQQIAFATAQGLLLRESAVMLAPSSNPPAAEVAYQQPAAVWAVTASPDGKLLASTDYRGNLAVHTLQSAETQHHDKAMERWTRALAFSPDGKQIVGGNEAGKLLVWNVEQASVEKTHELDPHAIMELNFSPEGDRLAVADGAGHVHLLKWPELETVADITVSEQPVWSVVFADSGLIAGAADNQIYRCEQTGGEAKQIAKRNDWVSRLAVGSNQLLAAAELSGRVQIMTPDGQAVGDAAEAPSGVWALHWTADGTLLVGTRKHGVKMMQQSWSWAEPKPAEEKPAEEKPAEEKPAEEKPAEEKPAEEKPAEEKPAEEKPAEEKPAEEKPAEEKPAEDKPAEEKPAEEKPAEEKPAE</sequence>
<dbReference type="GO" id="GO:0033234">
    <property type="term" value="P:negative regulation of protein sumoylation"/>
    <property type="evidence" value="ECO:0007669"/>
    <property type="project" value="InterPro"/>
</dbReference>
<dbReference type="PANTHER" id="PTHR36135">
    <property type="entry name" value="FIBROUS SHEATH CABYR-BINDING PROTEIN"/>
    <property type="match status" value="1"/>
</dbReference>
<feature type="signal peptide" evidence="3">
    <location>
        <begin position="1"/>
        <end position="25"/>
    </location>
</feature>
<protein>
    <submittedName>
        <fullName evidence="4">WD domain, G-beta repeat</fullName>
    </submittedName>
</protein>
<evidence type="ECO:0000313" key="5">
    <source>
        <dbReference type="Proteomes" id="UP000325286"/>
    </source>
</evidence>
<keyword evidence="3" id="KW-0732">Signal</keyword>
<keyword evidence="1" id="KW-0853">WD repeat</keyword>
<dbReference type="InterPro" id="IPR001680">
    <property type="entry name" value="WD40_rpt"/>
</dbReference>
<evidence type="ECO:0000256" key="2">
    <source>
        <dbReference type="SAM" id="MobiDB-lite"/>
    </source>
</evidence>
<feature type="repeat" description="WD" evidence="1">
    <location>
        <begin position="131"/>
        <end position="163"/>
    </location>
</feature>
<feature type="chain" id="PRO_5022927677" evidence="3">
    <location>
        <begin position="26"/>
        <end position="403"/>
    </location>
</feature>
<dbReference type="KEGG" id="rul:UC8_19830"/>
<gene>
    <name evidence="4" type="ORF">UC8_19830</name>
</gene>
<dbReference type="PROSITE" id="PS50082">
    <property type="entry name" value="WD_REPEATS_2"/>
    <property type="match status" value="1"/>
</dbReference>
<dbReference type="InterPro" id="IPR015943">
    <property type="entry name" value="WD40/YVTN_repeat-like_dom_sf"/>
</dbReference>
<dbReference type="InterPro" id="IPR043375">
    <property type="entry name" value="FSCB"/>
</dbReference>
<dbReference type="AlphaFoldDB" id="A0A5B9QQR1"/>